<dbReference type="InParanoid" id="A0A1X7SMR3"/>
<dbReference type="SMART" id="SM00060">
    <property type="entry name" value="FN3"/>
    <property type="match status" value="3"/>
</dbReference>
<dbReference type="AlphaFoldDB" id="A0A1X7SMR3"/>
<dbReference type="InterPro" id="IPR003961">
    <property type="entry name" value="FN3_dom"/>
</dbReference>
<dbReference type="InterPro" id="IPR013783">
    <property type="entry name" value="Ig-like_fold"/>
</dbReference>
<dbReference type="EnsemblMetazoa" id="Aqu2.1.03378_001">
    <property type="protein sequence ID" value="Aqu2.1.03378_001"/>
    <property type="gene ID" value="Aqu2.1.03378"/>
</dbReference>
<dbReference type="PANTHER" id="PTHR46957">
    <property type="entry name" value="CYTOKINE RECEPTOR"/>
    <property type="match status" value="1"/>
</dbReference>
<dbReference type="eggNOG" id="KOG3510">
    <property type="taxonomic scope" value="Eukaryota"/>
</dbReference>
<proteinExistence type="predicted"/>
<organism evidence="2">
    <name type="scientific">Amphimedon queenslandica</name>
    <name type="common">Sponge</name>
    <dbReference type="NCBI Taxonomy" id="400682"/>
    <lineage>
        <taxon>Eukaryota</taxon>
        <taxon>Metazoa</taxon>
        <taxon>Porifera</taxon>
        <taxon>Demospongiae</taxon>
        <taxon>Heteroscleromorpha</taxon>
        <taxon>Haplosclerida</taxon>
        <taxon>Niphatidae</taxon>
        <taxon>Amphimedon</taxon>
    </lineage>
</organism>
<dbReference type="SUPFAM" id="SSF49265">
    <property type="entry name" value="Fibronectin type III"/>
    <property type="match status" value="2"/>
</dbReference>
<evidence type="ECO:0000259" key="1">
    <source>
        <dbReference type="PROSITE" id="PS50853"/>
    </source>
</evidence>
<dbReference type="OrthoDB" id="5982258at2759"/>
<dbReference type="PROSITE" id="PS50853">
    <property type="entry name" value="FN3"/>
    <property type="match status" value="3"/>
</dbReference>
<dbReference type="GO" id="GO:0016020">
    <property type="term" value="C:membrane"/>
    <property type="evidence" value="ECO:0007669"/>
    <property type="project" value="UniProtKB-SubCell"/>
</dbReference>
<feature type="domain" description="Fibronectin type-III" evidence="1">
    <location>
        <begin position="97"/>
        <end position="195"/>
    </location>
</feature>
<sequence>MDCTNITFLSSNVTLAWTEPPLVDQNGAPVGYNLTCTMNTNGVSVNGLSPTQTSTDTMFTITDVMPFTGYTCDLSFINVVGEGPSTQCTFETAQDKPIDSPRNFTSTPNKTAITFRWAKPATPNGIIIKYLLNIIEQNTLRRHNYTILVAVNQSTVTQLVNGLSPYQNYTASVSASTIIGAGPVATTAGRTLPDIPSSPHLVVSPVVINNLTVAYTVPVVNETTINITWSLPSHPNGELTGFIVRIATDAITSPNNVIFEPGKALYTLIFGGLKGRIPYYISVVAVNQVGGGNLAATLTAIVFTKTESSVTVSPSNVQAMRVGDTIVLSWDP</sequence>
<dbReference type="InterPro" id="IPR036116">
    <property type="entry name" value="FN3_sf"/>
</dbReference>
<protein>
    <recommendedName>
        <fullName evidence="1">Fibronectin type-III domain-containing protein</fullName>
    </recommendedName>
</protein>
<dbReference type="PANTHER" id="PTHR46957:SF3">
    <property type="entry name" value="CYTOKINE RECEPTOR"/>
    <property type="match status" value="1"/>
</dbReference>
<reference evidence="2" key="1">
    <citation type="submission" date="2017-05" db="UniProtKB">
        <authorList>
            <consortium name="EnsemblMetazoa"/>
        </authorList>
    </citation>
    <scope>IDENTIFICATION</scope>
</reference>
<dbReference type="InterPro" id="IPR050713">
    <property type="entry name" value="RTP_Phos/Ushers"/>
</dbReference>
<feature type="domain" description="Fibronectin type-III" evidence="1">
    <location>
        <begin position="1"/>
        <end position="95"/>
    </location>
</feature>
<dbReference type="CDD" id="cd00063">
    <property type="entry name" value="FN3"/>
    <property type="match status" value="3"/>
</dbReference>
<dbReference type="Gene3D" id="2.60.40.10">
    <property type="entry name" value="Immunoglobulins"/>
    <property type="match status" value="3"/>
</dbReference>
<name>A0A1X7SMR3_AMPQE</name>
<evidence type="ECO:0000313" key="2">
    <source>
        <dbReference type="EnsemblMetazoa" id="Aqu2.1.03378_001"/>
    </source>
</evidence>
<feature type="domain" description="Fibronectin type-III" evidence="1">
    <location>
        <begin position="207"/>
        <end position="309"/>
    </location>
</feature>
<accession>A0A1X7SMR3</accession>
<dbReference type="Pfam" id="PF00041">
    <property type="entry name" value="fn3"/>
    <property type="match status" value="3"/>
</dbReference>